<comment type="caution">
    <text evidence="2">The sequence shown here is derived from an EMBL/GenBank/DDBJ whole genome shotgun (WGS) entry which is preliminary data.</text>
</comment>
<comment type="similarity">
    <text evidence="1">Belongs to the ComF/GntX family.</text>
</comment>
<dbReference type="InterPro" id="IPR000836">
    <property type="entry name" value="PRTase_dom"/>
</dbReference>
<accession>A0A2N0VLW0</accession>
<dbReference type="EMBL" id="PISP01000001">
    <property type="protein sequence ID" value="PKD45195.1"/>
    <property type="molecule type" value="Genomic_DNA"/>
</dbReference>
<dbReference type="PANTHER" id="PTHR47505">
    <property type="entry name" value="DNA UTILIZATION PROTEIN YHGH"/>
    <property type="match status" value="1"/>
</dbReference>
<dbReference type="InterPro" id="IPR029057">
    <property type="entry name" value="PRTase-like"/>
</dbReference>
<gene>
    <name evidence="2" type="ORF">CWD77_07030</name>
</gene>
<organism evidence="2 3">
    <name type="scientific">Rhodohalobacter barkolensis</name>
    <dbReference type="NCBI Taxonomy" id="2053187"/>
    <lineage>
        <taxon>Bacteria</taxon>
        <taxon>Pseudomonadati</taxon>
        <taxon>Balneolota</taxon>
        <taxon>Balneolia</taxon>
        <taxon>Balneolales</taxon>
        <taxon>Balneolaceae</taxon>
        <taxon>Rhodohalobacter</taxon>
    </lineage>
</organism>
<evidence type="ECO:0000313" key="2">
    <source>
        <dbReference type="EMBL" id="PKD45195.1"/>
    </source>
</evidence>
<dbReference type="SUPFAM" id="SSF53271">
    <property type="entry name" value="PRTase-like"/>
    <property type="match status" value="1"/>
</dbReference>
<dbReference type="Proteomes" id="UP000233398">
    <property type="component" value="Unassembled WGS sequence"/>
</dbReference>
<reference evidence="2 3" key="1">
    <citation type="submission" date="2017-11" db="EMBL/GenBank/DDBJ databases">
        <title>Rhodohalobacter 15182 sp. nov., isolated from a salt lake.</title>
        <authorList>
            <person name="Han S."/>
        </authorList>
    </citation>
    <scope>NUCLEOTIDE SEQUENCE [LARGE SCALE GENOMIC DNA]</scope>
    <source>
        <strain evidence="2 3">15182</strain>
    </source>
</reference>
<dbReference type="InterPro" id="IPR051910">
    <property type="entry name" value="ComF/GntX_DNA_util-trans"/>
</dbReference>
<keyword evidence="3" id="KW-1185">Reference proteome</keyword>
<dbReference type="AlphaFoldDB" id="A0A2N0VLW0"/>
<proteinExistence type="inferred from homology"/>
<protein>
    <recommendedName>
        <fullName evidence="4">ComF family protein</fullName>
    </recommendedName>
</protein>
<sequence length="136" mass="15195">MADAYLNQMDSEQERLFEQFDPIIVPVPLHRSKLRKRGYNQARAIGEGFAKVTHWEIIEPNGVQRVRKTKTQTGLSAEKRTGNLRNAFQLKNSAAVKDRIPVLIDDVFTTGATTFELAGVLIPYSKPSVIVTVAKA</sequence>
<dbReference type="PANTHER" id="PTHR47505:SF1">
    <property type="entry name" value="DNA UTILIZATION PROTEIN YHGH"/>
    <property type="match status" value="1"/>
</dbReference>
<dbReference type="Gene3D" id="3.40.50.2020">
    <property type="match status" value="1"/>
</dbReference>
<evidence type="ECO:0000313" key="3">
    <source>
        <dbReference type="Proteomes" id="UP000233398"/>
    </source>
</evidence>
<name>A0A2N0VLW0_9BACT</name>
<dbReference type="CDD" id="cd06223">
    <property type="entry name" value="PRTases_typeI"/>
    <property type="match status" value="1"/>
</dbReference>
<evidence type="ECO:0000256" key="1">
    <source>
        <dbReference type="ARBA" id="ARBA00008007"/>
    </source>
</evidence>
<evidence type="ECO:0008006" key="4">
    <source>
        <dbReference type="Google" id="ProtNLM"/>
    </source>
</evidence>